<evidence type="ECO:0000313" key="2">
    <source>
        <dbReference type="EMBL" id="PWY89127.1"/>
    </source>
</evidence>
<dbReference type="RefSeq" id="XP_025402314.1">
    <property type="nucleotide sequence ID" value="XM_025538290.1"/>
</dbReference>
<proteinExistence type="predicted"/>
<gene>
    <name evidence="2" type="ORF">BO70DRAFT_161696</name>
</gene>
<feature type="transmembrane region" description="Helical" evidence="1">
    <location>
        <begin position="40"/>
        <end position="60"/>
    </location>
</feature>
<evidence type="ECO:0000313" key="3">
    <source>
        <dbReference type="Proteomes" id="UP000247233"/>
    </source>
</evidence>
<evidence type="ECO:0000256" key="1">
    <source>
        <dbReference type="SAM" id="Phobius"/>
    </source>
</evidence>
<feature type="transmembrane region" description="Helical" evidence="1">
    <location>
        <begin position="66"/>
        <end position="85"/>
    </location>
</feature>
<reference evidence="2 3" key="1">
    <citation type="submission" date="2016-12" db="EMBL/GenBank/DDBJ databases">
        <title>The genomes of Aspergillus section Nigri reveals drivers in fungal speciation.</title>
        <authorList>
            <consortium name="DOE Joint Genome Institute"/>
            <person name="Vesth T.C."/>
            <person name="Nybo J."/>
            <person name="Theobald S."/>
            <person name="Brandl J."/>
            <person name="Frisvad J.C."/>
            <person name="Nielsen K.F."/>
            <person name="Lyhne E.K."/>
            <person name="Kogle M.E."/>
            <person name="Kuo A."/>
            <person name="Riley R."/>
            <person name="Clum A."/>
            <person name="Nolan M."/>
            <person name="Lipzen A."/>
            <person name="Salamov A."/>
            <person name="Henrissat B."/>
            <person name="Wiebenga A."/>
            <person name="De Vries R.P."/>
            <person name="Grigoriev I.V."/>
            <person name="Mortensen U.H."/>
            <person name="Andersen M.R."/>
            <person name="Baker S.E."/>
        </authorList>
    </citation>
    <scope>NUCLEOTIDE SEQUENCE [LARGE SCALE GENOMIC DNA]</scope>
    <source>
        <strain evidence="2 3">CBS 117.55</strain>
    </source>
</reference>
<keyword evidence="1" id="KW-1133">Transmembrane helix</keyword>
<name>A0A317WV78_9EURO</name>
<dbReference type="GeneID" id="37060527"/>
<comment type="caution">
    <text evidence="2">The sequence shown here is derived from an EMBL/GenBank/DDBJ whole genome shotgun (WGS) entry which is preliminary data.</text>
</comment>
<organism evidence="2 3">
    <name type="scientific">Aspergillus heteromorphus CBS 117.55</name>
    <dbReference type="NCBI Taxonomy" id="1448321"/>
    <lineage>
        <taxon>Eukaryota</taxon>
        <taxon>Fungi</taxon>
        <taxon>Dikarya</taxon>
        <taxon>Ascomycota</taxon>
        <taxon>Pezizomycotina</taxon>
        <taxon>Eurotiomycetes</taxon>
        <taxon>Eurotiomycetidae</taxon>
        <taxon>Eurotiales</taxon>
        <taxon>Aspergillaceae</taxon>
        <taxon>Aspergillus</taxon>
        <taxon>Aspergillus subgen. Circumdati</taxon>
    </lineage>
</organism>
<keyword evidence="3" id="KW-1185">Reference proteome</keyword>
<accession>A0A317WV78</accession>
<dbReference type="AlphaFoldDB" id="A0A317WV78"/>
<dbReference type="Proteomes" id="UP000247233">
    <property type="component" value="Unassembled WGS sequence"/>
</dbReference>
<protein>
    <submittedName>
        <fullName evidence="2">Uncharacterized protein</fullName>
    </submittedName>
</protein>
<keyword evidence="1" id="KW-0472">Membrane</keyword>
<sequence>MGYRTLSKTKKWHCDECIGDGCFCMTQSIPSCALDMRSDFPVWLVDLIWVAIVFLSDNLLHFPNQLFVPCMTLALATCAGFFWLASRATLSLIISSSSPDLFFLSCFAPLNIRPSVMPHCICFNSWRTASPPLEIGSGYGKSSCIAGVVMALRVCVQGG</sequence>
<dbReference type="VEuPathDB" id="FungiDB:BO70DRAFT_161696"/>
<keyword evidence="1" id="KW-0812">Transmembrane</keyword>
<dbReference type="EMBL" id="MSFL01000004">
    <property type="protein sequence ID" value="PWY89127.1"/>
    <property type="molecule type" value="Genomic_DNA"/>
</dbReference>